<protein>
    <submittedName>
        <fullName evidence="1">Uncharacterized protein</fullName>
    </submittedName>
</protein>
<dbReference type="Gramene" id="ONK77902">
    <property type="protein sequence ID" value="ONK77902"/>
    <property type="gene ID" value="A4U43_C02F12110"/>
</dbReference>
<keyword evidence="2" id="KW-1185">Reference proteome</keyword>
<proteinExistence type="predicted"/>
<accession>A0A5P1FII1</accession>
<reference evidence="2" key="1">
    <citation type="journal article" date="2017" name="Nat. Commun.">
        <title>The asparagus genome sheds light on the origin and evolution of a young Y chromosome.</title>
        <authorList>
            <person name="Harkess A."/>
            <person name="Zhou J."/>
            <person name="Xu C."/>
            <person name="Bowers J.E."/>
            <person name="Van der Hulst R."/>
            <person name="Ayyampalayam S."/>
            <person name="Mercati F."/>
            <person name="Riccardi P."/>
            <person name="McKain M.R."/>
            <person name="Kakrana A."/>
            <person name="Tang H."/>
            <person name="Ray J."/>
            <person name="Groenendijk J."/>
            <person name="Arikit S."/>
            <person name="Mathioni S.M."/>
            <person name="Nakano M."/>
            <person name="Shan H."/>
            <person name="Telgmann-Rauber A."/>
            <person name="Kanno A."/>
            <person name="Yue Z."/>
            <person name="Chen H."/>
            <person name="Li W."/>
            <person name="Chen Y."/>
            <person name="Xu X."/>
            <person name="Zhang Y."/>
            <person name="Luo S."/>
            <person name="Chen H."/>
            <person name="Gao J."/>
            <person name="Mao Z."/>
            <person name="Pires J.C."/>
            <person name="Luo M."/>
            <person name="Kudrna D."/>
            <person name="Wing R.A."/>
            <person name="Meyers B.C."/>
            <person name="Yi K."/>
            <person name="Kong H."/>
            <person name="Lavrijsen P."/>
            <person name="Sunseri F."/>
            <person name="Falavigna A."/>
            <person name="Ye Y."/>
            <person name="Leebens-Mack J.H."/>
            <person name="Chen G."/>
        </authorList>
    </citation>
    <scope>NUCLEOTIDE SEQUENCE [LARGE SCALE GENOMIC DNA]</scope>
    <source>
        <strain evidence="2">cv. DH0086</strain>
    </source>
</reference>
<evidence type="ECO:0000313" key="2">
    <source>
        <dbReference type="Proteomes" id="UP000243459"/>
    </source>
</evidence>
<name>A0A5P1FII1_ASPOF</name>
<dbReference type="AlphaFoldDB" id="A0A5P1FII1"/>
<evidence type="ECO:0000313" key="1">
    <source>
        <dbReference type="EMBL" id="ONK77902.1"/>
    </source>
</evidence>
<sequence>MDEEKRGLERIQAYSGSHTIENLFNPLALRVVNNSRMLPTEEDKVQTAVLPLTLLESDASQAGATIKTKKCLRSNLALEEDEEATTKAAEVATRLAWPSASTAKAEKFLTSSSLILSASITHPMSPIALMPFER</sequence>
<gene>
    <name evidence="1" type="ORF">A4U43_C02F12110</name>
</gene>
<dbReference type="Proteomes" id="UP000243459">
    <property type="component" value="Chromosome 2"/>
</dbReference>
<organism evidence="1 2">
    <name type="scientific">Asparagus officinalis</name>
    <name type="common">Garden asparagus</name>
    <dbReference type="NCBI Taxonomy" id="4686"/>
    <lineage>
        <taxon>Eukaryota</taxon>
        <taxon>Viridiplantae</taxon>
        <taxon>Streptophyta</taxon>
        <taxon>Embryophyta</taxon>
        <taxon>Tracheophyta</taxon>
        <taxon>Spermatophyta</taxon>
        <taxon>Magnoliopsida</taxon>
        <taxon>Liliopsida</taxon>
        <taxon>Asparagales</taxon>
        <taxon>Asparagaceae</taxon>
        <taxon>Asparagoideae</taxon>
        <taxon>Asparagus</taxon>
    </lineage>
</organism>
<dbReference type="EMBL" id="CM007382">
    <property type="protein sequence ID" value="ONK77902.1"/>
    <property type="molecule type" value="Genomic_DNA"/>
</dbReference>